<evidence type="ECO:0008006" key="3">
    <source>
        <dbReference type="Google" id="ProtNLM"/>
    </source>
</evidence>
<proteinExistence type="predicted"/>
<dbReference type="Proteomes" id="UP000033047">
    <property type="component" value="Unassembled WGS sequence"/>
</dbReference>
<gene>
    <name evidence="1" type="ORF">HMPREF1535_03824</name>
</gene>
<dbReference type="Pfam" id="PF17170">
    <property type="entry name" value="DUF5128"/>
    <property type="match status" value="1"/>
</dbReference>
<dbReference type="RefSeq" id="WP_046147116.1">
    <property type="nucleotide sequence ID" value="NZ_KQ033913.1"/>
</dbReference>
<organism evidence="1 2">
    <name type="scientific">Parabacteroides goldsteinii DSM 19448 = WAL 12034</name>
    <dbReference type="NCBI Taxonomy" id="927665"/>
    <lineage>
        <taxon>Bacteria</taxon>
        <taxon>Pseudomonadati</taxon>
        <taxon>Bacteroidota</taxon>
        <taxon>Bacteroidia</taxon>
        <taxon>Bacteroidales</taxon>
        <taxon>Tannerellaceae</taxon>
        <taxon>Parabacteroides</taxon>
    </lineage>
</organism>
<sequence>MKKLTYILLAGILFSCSGETKQTATEEKTIDNIIRLGDAINQIREVNLSELVDSVTYLPLETRKECLLRNTSWFNYSPPYIICSRTVFDLNGKFVRTIGRIGQGPGEDPALYMGSLFTKGHFYSYGHKLIEYDENGRFTGNEIQLLSNTKSEFEAPGQLGRIGWIDDWAPTGNSLSIYNLPDTVYTVDHNFKIIHAERVIPSSIPKIRLNNVSYSGIKRAYTCNSDSALFYNYYNDTIYRVKENGLSPRWIIDLGEYKIPNEISLTRQNELFDELMMSVHKTRNSVDRKAALKSYLDNCELTRLTKGKKWINAVYDTDHYIFIIWNENIVSPVLRDMEDQAYPQIAYYDKRTGETVAVKGRGFIDDIHHKETFFPRFGVYDNQLFAYFWPYELHEYIEEKQAAGNKVDQALLDLSGKVDDEDNPIFMIAHLK</sequence>
<comment type="caution">
    <text evidence="1">The sequence shown here is derived from an EMBL/GenBank/DDBJ whole genome shotgun (WGS) entry which is preliminary data.</text>
</comment>
<dbReference type="HOGENOM" id="CLU_643498_0_0_10"/>
<evidence type="ECO:0000313" key="2">
    <source>
        <dbReference type="Proteomes" id="UP000033047"/>
    </source>
</evidence>
<reference evidence="1 2" key="1">
    <citation type="submission" date="2013-04" db="EMBL/GenBank/DDBJ databases">
        <title>The Genome Sequence of Parabacteroides goldsteinii DSM 19448.</title>
        <authorList>
            <consortium name="The Broad Institute Genomics Platform"/>
            <person name="Earl A."/>
            <person name="Ward D."/>
            <person name="Feldgarden M."/>
            <person name="Gevers D."/>
            <person name="Martens E."/>
            <person name="Sakamoto M."/>
            <person name="Benno Y."/>
            <person name="Song Y."/>
            <person name="Liu C."/>
            <person name="Lee J."/>
            <person name="Bolanos M."/>
            <person name="Vaisanen M.L."/>
            <person name="Finegold S.M."/>
            <person name="Walker B."/>
            <person name="Young S."/>
            <person name="Zeng Q."/>
            <person name="Gargeya S."/>
            <person name="Fitzgerald M."/>
            <person name="Haas B."/>
            <person name="Abouelleil A."/>
            <person name="Allen A.W."/>
            <person name="Alvarado L."/>
            <person name="Arachchi H.M."/>
            <person name="Berlin A.M."/>
            <person name="Chapman S.B."/>
            <person name="Gainer-Dewar J."/>
            <person name="Goldberg J."/>
            <person name="Griggs A."/>
            <person name="Gujja S."/>
            <person name="Hansen M."/>
            <person name="Howarth C."/>
            <person name="Imamovic A."/>
            <person name="Ireland A."/>
            <person name="Larimer J."/>
            <person name="McCowan C."/>
            <person name="Murphy C."/>
            <person name="Pearson M."/>
            <person name="Poon T.W."/>
            <person name="Priest M."/>
            <person name="Roberts A."/>
            <person name="Saif S."/>
            <person name="Shea T."/>
            <person name="Sisk P."/>
            <person name="Sykes S."/>
            <person name="Wortman J."/>
            <person name="Nusbaum C."/>
            <person name="Birren B."/>
        </authorList>
    </citation>
    <scope>NUCLEOTIDE SEQUENCE [LARGE SCALE GENOMIC DNA]</scope>
    <source>
        <strain evidence="1 2">DSM 19448</strain>
    </source>
</reference>
<evidence type="ECO:0000313" key="1">
    <source>
        <dbReference type="EMBL" id="KKB48596.1"/>
    </source>
</evidence>
<accession>A0A0F5ISS2</accession>
<dbReference type="PATRIC" id="fig|927665.4.peg.3929"/>
<dbReference type="AlphaFoldDB" id="A0A0F5ISS2"/>
<dbReference type="PROSITE" id="PS51257">
    <property type="entry name" value="PROKAR_LIPOPROTEIN"/>
    <property type="match status" value="1"/>
</dbReference>
<protein>
    <recommendedName>
        <fullName evidence="3">6-bladed beta-propeller</fullName>
    </recommendedName>
</protein>
<dbReference type="EMBL" id="AQHV01000021">
    <property type="protein sequence ID" value="KKB48596.1"/>
    <property type="molecule type" value="Genomic_DNA"/>
</dbReference>
<dbReference type="STRING" id="927665.HMPREF1535_03824"/>
<name>A0A0F5ISS2_9BACT</name>